<evidence type="ECO:0000313" key="5">
    <source>
        <dbReference type="Proteomes" id="UP001370490"/>
    </source>
</evidence>
<sequence>MRTFKKFSFRGVDLDALLDTLAREAFSCSCSQKVSTWAEAKPMALIKKLRKAARLNASTQAEAQLEMSSRTSILMLAFAKLFLLSLSYSLERLNFGYKKSLSWKMMIDLIMCGLSFHNAPIPAFQSSGDSGD</sequence>
<accession>A0AAN8ZGY2</accession>
<dbReference type="InterPro" id="IPR023575">
    <property type="entry name" value="Ribosomal_uS19_SF"/>
</dbReference>
<name>A0AAN8ZGY2_9MAGN</name>
<evidence type="ECO:0000256" key="2">
    <source>
        <dbReference type="ARBA" id="ARBA00022980"/>
    </source>
</evidence>
<dbReference type="Proteomes" id="UP001370490">
    <property type="component" value="Unassembled WGS sequence"/>
</dbReference>
<dbReference type="PANTHER" id="PTHR11880">
    <property type="entry name" value="RIBOSOMAL PROTEIN S19P FAMILY MEMBER"/>
    <property type="match status" value="1"/>
</dbReference>
<protein>
    <submittedName>
        <fullName evidence="4">Uncharacterized protein</fullName>
    </submittedName>
</protein>
<comment type="caution">
    <text evidence="4">The sequence shown here is derived from an EMBL/GenBank/DDBJ whole genome shotgun (WGS) entry which is preliminary data.</text>
</comment>
<evidence type="ECO:0000313" key="4">
    <source>
        <dbReference type="EMBL" id="KAK6940724.1"/>
    </source>
</evidence>
<keyword evidence="2" id="KW-0689">Ribosomal protein</keyword>
<reference evidence="4 5" key="1">
    <citation type="submission" date="2023-12" db="EMBL/GenBank/DDBJ databases">
        <title>A high-quality genome assembly for Dillenia turbinata (Dilleniales).</title>
        <authorList>
            <person name="Chanderbali A."/>
        </authorList>
    </citation>
    <scope>NUCLEOTIDE SEQUENCE [LARGE SCALE GENOMIC DNA]</scope>
    <source>
        <strain evidence="4">LSX21</strain>
        <tissue evidence="4">Leaf</tissue>
    </source>
</reference>
<dbReference type="EMBL" id="JBAMMX010000005">
    <property type="protein sequence ID" value="KAK6940724.1"/>
    <property type="molecule type" value="Genomic_DNA"/>
</dbReference>
<organism evidence="4 5">
    <name type="scientific">Dillenia turbinata</name>
    <dbReference type="NCBI Taxonomy" id="194707"/>
    <lineage>
        <taxon>Eukaryota</taxon>
        <taxon>Viridiplantae</taxon>
        <taxon>Streptophyta</taxon>
        <taxon>Embryophyta</taxon>
        <taxon>Tracheophyta</taxon>
        <taxon>Spermatophyta</taxon>
        <taxon>Magnoliopsida</taxon>
        <taxon>eudicotyledons</taxon>
        <taxon>Gunneridae</taxon>
        <taxon>Pentapetalae</taxon>
        <taxon>Dilleniales</taxon>
        <taxon>Dilleniaceae</taxon>
        <taxon>Dillenia</taxon>
    </lineage>
</organism>
<dbReference type="GO" id="GO:0006412">
    <property type="term" value="P:translation"/>
    <property type="evidence" value="ECO:0007669"/>
    <property type="project" value="InterPro"/>
</dbReference>
<dbReference type="GO" id="GO:0003735">
    <property type="term" value="F:structural constituent of ribosome"/>
    <property type="evidence" value="ECO:0007669"/>
    <property type="project" value="InterPro"/>
</dbReference>
<keyword evidence="3" id="KW-0687">Ribonucleoprotein</keyword>
<gene>
    <name evidence="4" type="ORF">RJ641_030255</name>
</gene>
<evidence type="ECO:0000256" key="3">
    <source>
        <dbReference type="ARBA" id="ARBA00023274"/>
    </source>
</evidence>
<keyword evidence="5" id="KW-1185">Reference proteome</keyword>
<comment type="similarity">
    <text evidence="1">Belongs to the universal ribosomal protein uS19 family.</text>
</comment>
<dbReference type="GO" id="GO:0022627">
    <property type="term" value="C:cytosolic small ribosomal subunit"/>
    <property type="evidence" value="ECO:0007669"/>
    <property type="project" value="TreeGrafter"/>
</dbReference>
<dbReference type="InterPro" id="IPR002222">
    <property type="entry name" value="Ribosomal_uS19"/>
</dbReference>
<dbReference type="GO" id="GO:0000028">
    <property type="term" value="P:ribosomal small subunit assembly"/>
    <property type="evidence" value="ECO:0007669"/>
    <property type="project" value="TreeGrafter"/>
</dbReference>
<evidence type="ECO:0000256" key="1">
    <source>
        <dbReference type="ARBA" id="ARBA00007345"/>
    </source>
</evidence>
<dbReference type="Gene3D" id="3.30.860.10">
    <property type="entry name" value="30s Ribosomal Protein S19, Chain A"/>
    <property type="match status" value="1"/>
</dbReference>
<proteinExistence type="inferred from homology"/>
<dbReference type="PANTHER" id="PTHR11880:SF70">
    <property type="entry name" value="40S RIBOSOMAL PROTEIN S15"/>
    <property type="match status" value="1"/>
</dbReference>
<dbReference type="AlphaFoldDB" id="A0AAN8ZGY2"/>